<dbReference type="Proteomes" id="UP000572817">
    <property type="component" value="Unassembled WGS sequence"/>
</dbReference>
<keyword evidence="7" id="KW-1015">Disulfide bond</keyword>
<evidence type="ECO:0000256" key="4">
    <source>
        <dbReference type="ARBA" id="ARBA00022729"/>
    </source>
</evidence>
<dbReference type="InterPro" id="IPR029058">
    <property type="entry name" value="AB_hydrolase_fold"/>
</dbReference>
<dbReference type="EMBL" id="WWBZ02000051">
    <property type="protein sequence ID" value="KAF4303927.1"/>
    <property type="molecule type" value="Genomic_DNA"/>
</dbReference>
<evidence type="ECO:0000256" key="2">
    <source>
        <dbReference type="ARBA" id="ARBA00022487"/>
    </source>
</evidence>
<comment type="similarity">
    <text evidence="1 8">Belongs to the tannase family.</text>
</comment>
<evidence type="ECO:0000256" key="8">
    <source>
        <dbReference type="RuleBase" id="RU361238"/>
    </source>
</evidence>
<evidence type="ECO:0000313" key="10">
    <source>
        <dbReference type="Proteomes" id="UP000572817"/>
    </source>
</evidence>
<dbReference type="OrthoDB" id="3039123at2759"/>
<evidence type="ECO:0000256" key="1">
    <source>
        <dbReference type="ARBA" id="ARBA00006249"/>
    </source>
</evidence>
<evidence type="ECO:0000256" key="7">
    <source>
        <dbReference type="ARBA" id="ARBA00023157"/>
    </source>
</evidence>
<dbReference type="PANTHER" id="PTHR33938">
    <property type="entry name" value="FERULOYL ESTERASE B-RELATED"/>
    <property type="match status" value="1"/>
</dbReference>
<keyword evidence="4 8" id="KW-0732">Signal</keyword>
<reference evidence="9" key="1">
    <citation type="submission" date="2020-04" db="EMBL/GenBank/DDBJ databases">
        <title>Genome Assembly and Annotation of Botryosphaeria dothidea sdau 11-99, a Latent Pathogen of Apple Fruit Ring Rot in China.</title>
        <authorList>
            <person name="Yu C."/>
            <person name="Diao Y."/>
            <person name="Lu Q."/>
            <person name="Zhao J."/>
            <person name="Cui S."/>
            <person name="Peng C."/>
            <person name="He B."/>
            <person name="Liu H."/>
        </authorList>
    </citation>
    <scope>NUCLEOTIDE SEQUENCE [LARGE SCALE GENOMIC DNA]</scope>
    <source>
        <strain evidence="9">Sdau11-99</strain>
    </source>
</reference>
<keyword evidence="3" id="KW-0479">Metal-binding</keyword>
<keyword evidence="2" id="KW-0719">Serine esterase</keyword>
<dbReference type="PANTHER" id="PTHR33938:SF2">
    <property type="entry name" value="CARBOXYLIC ESTER HYDROLASE"/>
    <property type="match status" value="1"/>
</dbReference>
<keyword evidence="6" id="KW-0106">Calcium</keyword>
<accession>A0A8H4N5T2</accession>
<organism evidence="9 10">
    <name type="scientific">Botryosphaeria dothidea</name>
    <dbReference type="NCBI Taxonomy" id="55169"/>
    <lineage>
        <taxon>Eukaryota</taxon>
        <taxon>Fungi</taxon>
        <taxon>Dikarya</taxon>
        <taxon>Ascomycota</taxon>
        <taxon>Pezizomycotina</taxon>
        <taxon>Dothideomycetes</taxon>
        <taxon>Dothideomycetes incertae sedis</taxon>
        <taxon>Botryosphaeriales</taxon>
        <taxon>Botryosphaeriaceae</taxon>
        <taxon>Botryosphaeria</taxon>
    </lineage>
</organism>
<dbReference type="GO" id="GO:0046872">
    <property type="term" value="F:metal ion binding"/>
    <property type="evidence" value="ECO:0007669"/>
    <property type="project" value="UniProtKB-KW"/>
</dbReference>
<evidence type="ECO:0000256" key="3">
    <source>
        <dbReference type="ARBA" id="ARBA00022723"/>
    </source>
</evidence>
<sequence>MRSALILGSLSVYVAAFECSKSAFQAVIPSNTSVSLVQEVGENGTFKVPAGDIAYPTSPTGLRALCAVQIKVPAPGNTTYEFGLFLPEEWNGRFLAVGNGGFAGGINWEDMGAGVGYGIAVVSTDTGHNSTALSAEWAYQQPEKLENWGYRALHGSVVLAKQVVESFYGKAPAYNYYTGCSAGGKQGFKEVEEFPEDFDGVVAGAPAWWTTHLQLWNGKVGLYNLPVSAPHRLNASHVSLLADEVLKQCDPQDGVADNIIQDPTRCRFTPETLLCGPAPNASVCLTPAQIQTVYQLYNDWVEANQTFVFPHFQLGSEAQWDLLVLDDAPSTLMTDYVRYMMQLGPEWDWETDWNPAIVALSDELDPGNVTADNYDLGPFYEKGGKLLHYHGYADGSIATGSSVYLYNRILQTLAPRGVELDEFYRFFLVPGMQHCSGTPDNVNAPWYFAGPNQASVLGSDVHSVPGFSDAQHDVLLAMMAWVENGTAPTQIIGTKFENDTEHDAVLRQRPLCVYPKQAKYNGTGDVDSAESWTCESLY</sequence>
<keyword evidence="5 8" id="KW-0378">Hydrolase</keyword>
<dbReference type="EC" id="3.1.1.-" evidence="8"/>
<evidence type="ECO:0000256" key="6">
    <source>
        <dbReference type="ARBA" id="ARBA00022837"/>
    </source>
</evidence>
<keyword evidence="10" id="KW-1185">Reference proteome</keyword>
<dbReference type="AlphaFoldDB" id="A0A8H4N5T2"/>
<comment type="caution">
    <text evidence="9">The sequence shown here is derived from an EMBL/GenBank/DDBJ whole genome shotgun (WGS) entry which is preliminary data.</text>
</comment>
<evidence type="ECO:0000256" key="5">
    <source>
        <dbReference type="ARBA" id="ARBA00022801"/>
    </source>
</evidence>
<name>A0A8H4N5T2_9PEZI</name>
<proteinExistence type="inferred from homology"/>
<protein>
    <recommendedName>
        <fullName evidence="8">Carboxylic ester hydrolase</fullName>
        <ecNumber evidence="8">3.1.1.-</ecNumber>
    </recommendedName>
</protein>
<dbReference type="InterPro" id="IPR011118">
    <property type="entry name" value="Tannase/feruloyl_esterase"/>
</dbReference>
<feature type="chain" id="PRO_5034555133" description="Carboxylic ester hydrolase" evidence="8">
    <location>
        <begin position="17"/>
        <end position="538"/>
    </location>
</feature>
<dbReference type="Pfam" id="PF07519">
    <property type="entry name" value="Tannase"/>
    <property type="match status" value="2"/>
</dbReference>
<dbReference type="GO" id="GO:0030600">
    <property type="term" value="F:feruloyl esterase activity"/>
    <property type="evidence" value="ECO:0007669"/>
    <property type="project" value="UniProtKB-ARBA"/>
</dbReference>
<dbReference type="SUPFAM" id="SSF53474">
    <property type="entry name" value="alpha/beta-Hydrolases"/>
    <property type="match status" value="1"/>
</dbReference>
<evidence type="ECO:0000313" key="9">
    <source>
        <dbReference type="EMBL" id="KAF4303927.1"/>
    </source>
</evidence>
<feature type="signal peptide" evidence="8">
    <location>
        <begin position="1"/>
        <end position="16"/>
    </location>
</feature>
<gene>
    <name evidence="9" type="ORF">GTA08_BOTSDO07411</name>
</gene>